<dbReference type="Pfam" id="PF12932">
    <property type="entry name" value="Sec16"/>
    <property type="match status" value="1"/>
</dbReference>
<comment type="caution">
    <text evidence="16">The sequence shown here is derived from an EMBL/GenBank/DDBJ whole genome shotgun (WGS) entry which is preliminary data.</text>
</comment>
<reference evidence="16 17" key="2">
    <citation type="submission" date="2019-04" db="EMBL/GenBank/DDBJ databases">
        <title>The genome sequence of big-headed turtle.</title>
        <authorList>
            <person name="Gong S."/>
        </authorList>
    </citation>
    <scope>NUCLEOTIDE SEQUENCE [LARGE SCALE GENOMIC DNA]</scope>
    <source>
        <strain evidence="16">DO16091913</strain>
        <tissue evidence="16">Muscle</tissue>
    </source>
</reference>
<evidence type="ECO:0000256" key="13">
    <source>
        <dbReference type="SAM" id="MobiDB-lite"/>
    </source>
</evidence>
<organism evidence="16 17">
    <name type="scientific">Platysternon megacephalum</name>
    <name type="common">big-headed turtle</name>
    <dbReference type="NCBI Taxonomy" id="55544"/>
    <lineage>
        <taxon>Eukaryota</taxon>
        <taxon>Metazoa</taxon>
        <taxon>Chordata</taxon>
        <taxon>Craniata</taxon>
        <taxon>Vertebrata</taxon>
        <taxon>Euteleostomi</taxon>
        <taxon>Archelosauria</taxon>
        <taxon>Testudinata</taxon>
        <taxon>Testudines</taxon>
        <taxon>Cryptodira</taxon>
        <taxon>Durocryptodira</taxon>
        <taxon>Testudinoidea</taxon>
        <taxon>Platysternidae</taxon>
        <taxon>Platysternon</taxon>
    </lineage>
</organism>
<dbReference type="Gene3D" id="1.25.40.1030">
    <property type="match status" value="1"/>
</dbReference>
<keyword evidence="5" id="KW-0962">Peroxisome biogenesis</keyword>
<evidence type="ECO:0000256" key="6">
    <source>
        <dbReference type="ARBA" id="ARBA00022824"/>
    </source>
</evidence>
<dbReference type="GO" id="GO:0007030">
    <property type="term" value="P:Golgi organization"/>
    <property type="evidence" value="ECO:0007669"/>
    <property type="project" value="TreeGrafter"/>
</dbReference>
<dbReference type="GO" id="GO:0070973">
    <property type="term" value="P:protein localization to endoplasmic reticulum exit site"/>
    <property type="evidence" value="ECO:0007669"/>
    <property type="project" value="TreeGrafter"/>
</dbReference>
<feature type="domain" description="Sec16 Sec23-binding" evidence="14">
    <location>
        <begin position="462"/>
        <end position="695"/>
    </location>
</feature>
<feature type="region of interest" description="Disordered" evidence="13">
    <location>
        <begin position="935"/>
        <end position="1078"/>
    </location>
</feature>
<accession>A0A4D9EGL1</accession>
<dbReference type="EMBL" id="QXTE01000091">
    <property type="protein sequence ID" value="TFK06933.1"/>
    <property type="molecule type" value="Genomic_DNA"/>
</dbReference>
<dbReference type="GO" id="GO:0015031">
    <property type="term" value="P:protein transport"/>
    <property type="evidence" value="ECO:0007669"/>
    <property type="project" value="UniProtKB-KW"/>
</dbReference>
<evidence type="ECO:0000256" key="5">
    <source>
        <dbReference type="ARBA" id="ARBA00022593"/>
    </source>
</evidence>
<evidence type="ECO:0000256" key="10">
    <source>
        <dbReference type="ARBA" id="ARBA00023136"/>
    </source>
</evidence>
<keyword evidence="6 12" id="KW-0256">Endoplasmic reticulum</keyword>
<comment type="subcellular location">
    <subcellularLocation>
        <location evidence="2">Endoplasmic reticulum membrane</location>
        <topology evidence="2">Peripheral membrane protein</topology>
    </subcellularLocation>
    <subcellularLocation>
        <location evidence="1">Golgi apparatus membrane</location>
        <topology evidence="1">Peripheral membrane protein</topology>
    </subcellularLocation>
</comment>
<feature type="compositionally biased region" description="Pro residues" evidence="13">
    <location>
        <begin position="963"/>
        <end position="972"/>
    </location>
</feature>
<evidence type="ECO:0000313" key="17">
    <source>
        <dbReference type="Proteomes" id="UP000297703"/>
    </source>
</evidence>
<dbReference type="CDD" id="cd09233">
    <property type="entry name" value="ACE1-Sec16-like"/>
    <property type="match status" value="1"/>
</dbReference>
<dbReference type="GO" id="GO:0070971">
    <property type="term" value="C:endoplasmic reticulum exit site"/>
    <property type="evidence" value="ECO:0007669"/>
    <property type="project" value="TreeGrafter"/>
</dbReference>
<comment type="similarity">
    <text evidence="3 12">Belongs to the SEC16 family.</text>
</comment>
<dbReference type="InterPro" id="IPR024340">
    <property type="entry name" value="Sec16_CCD"/>
</dbReference>
<evidence type="ECO:0000259" key="14">
    <source>
        <dbReference type="Pfam" id="PF12931"/>
    </source>
</evidence>
<evidence type="ECO:0000256" key="7">
    <source>
        <dbReference type="ARBA" id="ARBA00022892"/>
    </source>
</evidence>
<reference evidence="16 17" key="1">
    <citation type="submission" date="2019-04" db="EMBL/GenBank/DDBJ databases">
        <title>Draft genome of the big-headed turtle Platysternon megacephalum.</title>
        <authorList>
            <person name="Gong S."/>
        </authorList>
    </citation>
    <scope>NUCLEOTIDE SEQUENCE [LARGE SCALE GENOMIC DNA]</scope>
    <source>
        <strain evidence="16">DO16091913</strain>
        <tissue evidence="16">Muscle</tissue>
    </source>
</reference>
<dbReference type="GO" id="GO:0000139">
    <property type="term" value="C:Golgi membrane"/>
    <property type="evidence" value="ECO:0007669"/>
    <property type="project" value="UniProtKB-SubCell"/>
</dbReference>
<keyword evidence="7 12" id="KW-0931">ER-Golgi transport</keyword>
<dbReference type="Proteomes" id="UP000297703">
    <property type="component" value="Unassembled WGS sequence"/>
</dbReference>
<sequence>MDPWVPPGQLQARGRHVAQMEGQDRGPWGEGYHRPRPQSRHNGERYYHHQQDLRTGPQLWPDPWMEYHPPSYPGRPGDQIRPDSRAEYYESSYLTRPYSRQGYEDPYWSYPSPSSGEDYAYRGYHRPSQVLQHERDPRHEDPYGRHMNYWDQNHYRDSRHDQETSPFGQNDVAQYRSKSYSSYEEKYISTPRQEQIGEESQGNCVEDASFQPYELPTPRELSRLVQYKESGLSSSSYELSQYMRDSPSQYDPDPSETWSPVQTEEVLLSTPHHVAPQKYSLPHVPVCFGAGGQLVRVCPNSPADGQPALIEMHSLEVILHDTKEQEEMRAFPGPLVREDLHKVDVMTFCQRKAAMSCDLETERGRDTALLWKLLVLLCRQNGHHVHGRHTSPGLLPKPDTAELLMQDSKRLEKYKRQDPVANLINLTDEEWPVQGSGTPDLLTGEIPPSMETPEQRVEKFTKLLFYGRKKEALDWAMRSQLWGHALFLSSKMDLRTYSWVLSGFTSTLALNDPLQTLFQLMSGRIPQAALCCGDGRWGDWRPHLAVMLSNQVGDTELNHRAIVAMGDTLAGRGLIEAAHFCYLMANVPFGHYGVKTDHIVLLGSDPSQTFVQFARMESILRTEIFEYCQMLGRPKSFILSLQVYKLLYAARLADYGLTSQALHYCEGIGTALLDQTQASHPVLLEQVIKLAEQLKLSDPLLLERPEQEQNLEPDWLIQLRARGQQWEKEGDLPDLASAQPELSRASGSTADRDLHHEFAQNPGYQHNLEYQQYNPPAPERTGQYQPGLQENVSFPPGAYSRVKGSEQAIASVPPDAMQENRPTEVSFGANLSLGGISNDHSPQVYQLPGSAVRLQGRSRPFGVQKNVLEQQSVLNARARTVSESSTISMEEDALRPPEGTGEGVAVERPSMERTEREEAKGSGFGWFSWFRSKPSKEVTPSRDVSGPTPVSAALGSQEKDAPAPLPSPPPPASGASSSSSQPPRLLPASPSPLSRSSAMNEAKGLQGLDGRESTAFPGAGGQDDSHGPLPGPGGLLLAPSRGQVPLFNPAQVPQLSTAASLGLGQPKRLSQRRYPAQP</sequence>
<gene>
    <name evidence="16" type="ORF">DR999_PMT10281</name>
</gene>
<name>A0A4D9EGL1_9SAUR</name>
<evidence type="ECO:0000256" key="11">
    <source>
        <dbReference type="ARBA" id="ARBA00045648"/>
    </source>
</evidence>
<feature type="compositionally biased region" description="Low complexity" evidence="13">
    <location>
        <begin position="973"/>
        <end position="998"/>
    </location>
</feature>
<dbReference type="GO" id="GO:0012507">
    <property type="term" value="C:ER to Golgi transport vesicle membrane"/>
    <property type="evidence" value="ECO:0007669"/>
    <property type="project" value="TreeGrafter"/>
</dbReference>
<dbReference type="PANTHER" id="PTHR13402:SF11">
    <property type="entry name" value="PROTEIN TRANSPORT PROTEIN SEC16B"/>
    <property type="match status" value="1"/>
</dbReference>
<evidence type="ECO:0000256" key="8">
    <source>
        <dbReference type="ARBA" id="ARBA00022927"/>
    </source>
</evidence>
<evidence type="ECO:0000256" key="2">
    <source>
        <dbReference type="ARBA" id="ARBA00004406"/>
    </source>
</evidence>
<dbReference type="STRING" id="55544.A0A4D9EGL1"/>
<keyword evidence="17" id="KW-1185">Reference proteome</keyword>
<evidence type="ECO:0000256" key="3">
    <source>
        <dbReference type="ARBA" id="ARBA00005927"/>
    </source>
</evidence>
<evidence type="ECO:0000256" key="1">
    <source>
        <dbReference type="ARBA" id="ARBA00004395"/>
    </source>
</evidence>
<proteinExistence type="inferred from homology"/>
<evidence type="ECO:0000313" key="16">
    <source>
        <dbReference type="EMBL" id="TFK06933.1"/>
    </source>
</evidence>
<dbReference type="PANTHER" id="PTHR13402">
    <property type="entry name" value="RGPR-RELATED"/>
    <property type="match status" value="1"/>
</dbReference>
<keyword evidence="8 12" id="KW-0653">Protein transport</keyword>
<feature type="domain" description="Sec16 central conserved" evidence="15">
    <location>
        <begin position="286"/>
        <end position="382"/>
    </location>
</feature>
<evidence type="ECO:0000256" key="4">
    <source>
        <dbReference type="ARBA" id="ARBA00022448"/>
    </source>
</evidence>
<dbReference type="GO" id="GO:0016192">
    <property type="term" value="P:vesicle-mediated transport"/>
    <property type="evidence" value="ECO:0007669"/>
    <property type="project" value="UniProtKB-KW"/>
</dbReference>
<comment type="subunit">
    <text evidence="12">SEC16A and SEC16B are each present in multiple copies in a heteromeric complex.</text>
</comment>
<dbReference type="FunFam" id="1.25.40.1030:FF:000003">
    <property type="entry name" value="Protein transport protein sec16"/>
    <property type="match status" value="1"/>
</dbReference>
<evidence type="ECO:0000256" key="9">
    <source>
        <dbReference type="ARBA" id="ARBA00023034"/>
    </source>
</evidence>
<dbReference type="InterPro" id="IPR024298">
    <property type="entry name" value="Sec16_Sec23-bd"/>
</dbReference>
<feature type="compositionally biased region" description="Basic and acidic residues" evidence="13">
    <location>
        <begin position="41"/>
        <end position="52"/>
    </location>
</feature>
<keyword evidence="10 12" id="KW-0472">Membrane</keyword>
<keyword evidence="9 12" id="KW-0333">Golgi apparatus</keyword>
<comment type="function">
    <text evidence="11">Plays a role in the organization of the endoplasmic reticulum exit sites (ERES), also known as transitional endoplasmic reticulum (tER). Required for secretory cargo traffic from the endoplasmic reticulum to the Golgi apparatus. Involved in peroxisome biogenesis. Regulates the transport of peroxisomal biogenesis factors PEX3 and PEX16 from the ER to peroxisomes.</text>
</comment>
<keyword evidence="4 12" id="KW-0813">Transport</keyword>
<evidence type="ECO:0000259" key="15">
    <source>
        <dbReference type="Pfam" id="PF12932"/>
    </source>
</evidence>
<dbReference type="AlphaFoldDB" id="A0A4D9EGL1"/>
<dbReference type="Pfam" id="PF12931">
    <property type="entry name" value="TPR_Sec16"/>
    <property type="match status" value="1"/>
</dbReference>
<dbReference type="OrthoDB" id="8918678at2759"/>
<feature type="compositionally biased region" description="Basic and acidic residues" evidence="13">
    <location>
        <begin position="909"/>
        <end position="919"/>
    </location>
</feature>
<protein>
    <recommendedName>
        <fullName evidence="12">Protein transport protein sec16</fullName>
    </recommendedName>
</protein>
<feature type="region of interest" description="Disordered" evidence="13">
    <location>
        <begin position="1"/>
        <end position="61"/>
    </location>
</feature>
<feature type="region of interest" description="Disordered" evidence="13">
    <location>
        <begin position="878"/>
        <end position="919"/>
    </location>
</feature>
<evidence type="ECO:0000256" key="12">
    <source>
        <dbReference type="RuleBase" id="RU364101"/>
    </source>
</evidence>
<dbReference type="GO" id="GO:0005789">
    <property type="term" value="C:endoplasmic reticulum membrane"/>
    <property type="evidence" value="ECO:0007669"/>
    <property type="project" value="UniProtKB-SubCell"/>
</dbReference>
<dbReference type="GO" id="GO:0007031">
    <property type="term" value="P:peroxisome organization"/>
    <property type="evidence" value="ECO:0007669"/>
    <property type="project" value="UniProtKB-KW"/>
</dbReference>